<evidence type="ECO:0000313" key="1">
    <source>
        <dbReference type="Proteomes" id="UP000887540"/>
    </source>
</evidence>
<sequence length="122" mass="13272">MKMATIGINAGLETLGEVVDDLDQIGQGDFFPRFLQGSFQRSHVRMGLLACFFYQDAPYCVVERVEIGAVGRPFAVGIAPVDVDRDDIGAVVTKEVVSLARFVSWSAVLLERPLVVAKNGVE</sequence>
<dbReference type="AlphaFoldDB" id="A0A914EFG4"/>
<accession>A0A914EFG4</accession>
<protein>
    <submittedName>
        <fullName evidence="2">Uncharacterized protein</fullName>
    </submittedName>
</protein>
<dbReference type="Proteomes" id="UP000887540">
    <property type="component" value="Unplaced"/>
</dbReference>
<reference evidence="2" key="1">
    <citation type="submission" date="2022-11" db="UniProtKB">
        <authorList>
            <consortium name="WormBaseParasite"/>
        </authorList>
    </citation>
    <scope>IDENTIFICATION</scope>
</reference>
<dbReference type="WBParaSite" id="ACRNAN_scaffold7473.g14199.t1">
    <property type="protein sequence ID" value="ACRNAN_scaffold7473.g14199.t1"/>
    <property type="gene ID" value="ACRNAN_scaffold7473.g14199"/>
</dbReference>
<organism evidence="1 2">
    <name type="scientific">Acrobeloides nanus</name>
    <dbReference type="NCBI Taxonomy" id="290746"/>
    <lineage>
        <taxon>Eukaryota</taxon>
        <taxon>Metazoa</taxon>
        <taxon>Ecdysozoa</taxon>
        <taxon>Nematoda</taxon>
        <taxon>Chromadorea</taxon>
        <taxon>Rhabditida</taxon>
        <taxon>Tylenchina</taxon>
        <taxon>Cephalobomorpha</taxon>
        <taxon>Cephaloboidea</taxon>
        <taxon>Cephalobidae</taxon>
        <taxon>Acrobeloides</taxon>
    </lineage>
</organism>
<name>A0A914EFG4_9BILA</name>
<evidence type="ECO:0000313" key="2">
    <source>
        <dbReference type="WBParaSite" id="ACRNAN_scaffold7473.g14199.t1"/>
    </source>
</evidence>
<keyword evidence="1" id="KW-1185">Reference proteome</keyword>
<proteinExistence type="predicted"/>